<dbReference type="SUPFAM" id="SSF56059">
    <property type="entry name" value="Glutathione synthetase ATP-binding domain-like"/>
    <property type="match status" value="1"/>
</dbReference>
<dbReference type="InterPro" id="IPR026449">
    <property type="entry name" value="GRASP_SAV_5884"/>
</dbReference>
<evidence type="ECO:0000256" key="1">
    <source>
        <dbReference type="PROSITE-ProRule" id="PRU00409"/>
    </source>
</evidence>
<dbReference type="NCBIfam" id="TIGR04187">
    <property type="entry name" value="GRASP_SAV_5884"/>
    <property type="match status" value="1"/>
</dbReference>
<accession>S3ZY16</accession>
<proteinExistence type="predicted"/>
<protein>
    <recommendedName>
        <fullName evidence="2">ATP-grasp domain-containing protein</fullName>
    </recommendedName>
</protein>
<dbReference type="GO" id="GO:0046872">
    <property type="term" value="F:metal ion binding"/>
    <property type="evidence" value="ECO:0007669"/>
    <property type="project" value="InterPro"/>
</dbReference>
<keyword evidence="1" id="KW-0067">ATP-binding</keyword>
<dbReference type="GO" id="GO:0009432">
    <property type="term" value="P:SOS response"/>
    <property type="evidence" value="ECO:0007669"/>
    <property type="project" value="TreeGrafter"/>
</dbReference>
<sequence length="327" mass="35518">MMGSVLILTDETDITAGRVAAELAVRGVPLVRLDPADFPTRLSMSAEISTGATWSGALTDLAGGRTAVDLASISAVYYRRPTQFRLPDGMNRAEQTFAYGEARRGFGGVLGALDSARWVNGRVAAAHAEYKPLQLATASRVGLTVPSTLITSEPDRAYKWAKQQNGPIIYKPLSGIWHADDNQVRVIYTNSVDDLDSLLDPSLGYTAHLFQRQVPKEHEARAIVVGQQVFTVAIEAATPRGRGDWRSDYDHLSYRVVTLPDHVTTKLVALHRELGLVFGAVDLIRRPDGEWVFLETNQSGEWDWLAGETGIPVAAALADVLTGKAPA</sequence>
<name>S3ZY16_9ACTN</name>
<dbReference type="RefSeq" id="WP_016641743.1">
    <property type="nucleotide sequence ID" value="NZ_AOPZ01000170.1"/>
</dbReference>
<comment type="caution">
    <text evidence="3">The sequence shown here is derived from an EMBL/GenBank/DDBJ whole genome shotgun (WGS) entry which is preliminary data.</text>
</comment>
<dbReference type="PROSITE" id="PS50975">
    <property type="entry name" value="ATP_GRASP"/>
    <property type="match status" value="1"/>
</dbReference>
<feature type="domain" description="ATP-grasp" evidence="2">
    <location>
        <begin position="135"/>
        <end position="322"/>
    </location>
</feature>
<evidence type="ECO:0000259" key="2">
    <source>
        <dbReference type="PROSITE" id="PS50975"/>
    </source>
</evidence>
<dbReference type="GO" id="GO:0005737">
    <property type="term" value="C:cytoplasm"/>
    <property type="evidence" value="ECO:0007669"/>
    <property type="project" value="TreeGrafter"/>
</dbReference>
<evidence type="ECO:0000313" key="4">
    <source>
        <dbReference type="Proteomes" id="UP000014629"/>
    </source>
</evidence>
<reference evidence="3 4" key="1">
    <citation type="submission" date="2013-02" db="EMBL/GenBank/DDBJ databases">
        <title>Draft Genome Sequence of Streptomyces aurantiacus, Which Produces Setomimycin.</title>
        <authorList>
            <person name="Gruening B.A."/>
            <person name="Praeg A."/>
            <person name="Erxleben A."/>
            <person name="Guenther S."/>
            <person name="Mueller M."/>
        </authorList>
    </citation>
    <scope>NUCLEOTIDE SEQUENCE [LARGE SCALE GENOMIC DNA]</scope>
    <source>
        <strain evidence="3 4">JA 4570</strain>
    </source>
</reference>
<dbReference type="InterPro" id="IPR013651">
    <property type="entry name" value="ATP-grasp_RimK-type"/>
</dbReference>
<keyword evidence="4" id="KW-1185">Reference proteome</keyword>
<dbReference type="Gene3D" id="3.30.470.20">
    <property type="entry name" value="ATP-grasp fold, B domain"/>
    <property type="match status" value="1"/>
</dbReference>
<dbReference type="Proteomes" id="UP000014629">
    <property type="component" value="Unassembled WGS sequence"/>
</dbReference>
<dbReference type="Pfam" id="PF21068">
    <property type="entry name" value="ATPgraspMvdD"/>
    <property type="match status" value="1"/>
</dbReference>
<dbReference type="InterPro" id="IPR011761">
    <property type="entry name" value="ATP-grasp"/>
</dbReference>
<dbReference type="PANTHER" id="PTHR21621">
    <property type="entry name" value="RIBOSOMAL PROTEIN S6 MODIFICATION PROTEIN"/>
    <property type="match status" value="1"/>
</dbReference>
<dbReference type="EMBL" id="AOPZ01000170">
    <property type="protein sequence ID" value="EPH43330.1"/>
    <property type="molecule type" value="Genomic_DNA"/>
</dbReference>
<dbReference type="GO" id="GO:0005524">
    <property type="term" value="F:ATP binding"/>
    <property type="evidence" value="ECO:0007669"/>
    <property type="project" value="UniProtKB-UniRule"/>
</dbReference>
<organism evidence="3 4">
    <name type="scientific">Streptomyces aurantiacus JA 4570</name>
    <dbReference type="NCBI Taxonomy" id="1286094"/>
    <lineage>
        <taxon>Bacteria</taxon>
        <taxon>Bacillati</taxon>
        <taxon>Actinomycetota</taxon>
        <taxon>Actinomycetes</taxon>
        <taxon>Kitasatosporales</taxon>
        <taxon>Streptomycetaceae</taxon>
        <taxon>Streptomyces</taxon>
        <taxon>Streptomyces aurantiacus group</taxon>
    </lineage>
</organism>
<dbReference type="PANTHER" id="PTHR21621:SF0">
    <property type="entry name" value="BETA-CITRYLGLUTAMATE SYNTHASE B-RELATED"/>
    <property type="match status" value="1"/>
</dbReference>
<dbReference type="InterPro" id="IPR048936">
    <property type="entry name" value="MvdD-like_ATPgrasp"/>
</dbReference>
<dbReference type="PATRIC" id="fig|1286094.4.peg.3579"/>
<keyword evidence="1" id="KW-0547">Nucleotide-binding</keyword>
<dbReference type="GO" id="GO:0018169">
    <property type="term" value="F:ribosomal S6-glutamic acid ligase activity"/>
    <property type="evidence" value="ECO:0007669"/>
    <property type="project" value="TreeGrafter"/>
</dbReference>
<gene>
    <name evidence="3" type="ORF">STRAU_3616</name>
</gene>
<dbReference type="AlphaFoldDB" id="S3ZY16"/>
<evidence type="ECO:0000313" key="3">
    <source>
        <dbReference type="EMBL" id="EPH43330.1"/>
    </source>
</evidence>
<dbReference type="Pfam" id="PF08443">
    <property type="entry name" value="RimK"/>
    <property type="match status" value="1"/>
</dbReference>